<feature type="compositionally biased region" description="Basic residues" evidence="1">
    <location>
        <begin position="64"/>
        <end position="74"/>
    </location>
</feature>
<accession>A0A8H6WT35</accession>
<reference evidence="2" key="1">
    <citation type="submission" date="2020-05" db="EMBL/GenBank/DDBJ databases">
        <title>Mycena genomes resolve the evolution of fungal bioluminescence.</title>
        <authorList>
            <person name="Tsai I.J."/>
        </authorList>
    </citation>
    <scope>NUCLEOTIDE SEQUENCE</scope>
    <source>
        <strain evidence="2">CCC161011</strain>
    </source>
</reference>
<feature type="compositionally biased region" description="Acidic residues" evidence="1">
    <location>
        <begin position="129"/>
        <end position="139"/>
    </location>
</feature>
<evidence type="ECO:0000313" key="2">
    <source>
        <dbReference type="EMBL" id="KAF7326553.1"/>
    </source>
</evidence>
<evidence type="ECO:0000313" key="3">
    <source>
        <dbReference type="Proteomes" id="UP000620124"/>
    </source>
</evidence>
<keyword evidence="3" id="KW-1185">Reference proteome</keyword>
<sequence length="343" mass="36762">MSASALGCAQNSDGSLKDASQIIFFNDVDDEHPISGPQSSTPRPLAPIFAPKGKPLGLVAGSRRPSRSPRRSGRISRPSARLVDPDNAEVPQPATAATAAKRKAANNPSTAIPRKLPRVSTAAASNDSSDCEAEDDTSDAETMSMAVDTEPEAVDTEPEEVDTEPEEEALAMQVDKEYESIKAMADVDHARATAKPTRQDPTADVNTIFRRVKGHKNPATGVLEDGAICAVCTAKGIKASVCFMKGSVSSLRAHISRHEDHYQVYEARCVKAGIQMNQRAIPKTVDSQGSQGTLDGTVVHEPRAPPYTPDGLRDFLVELIVTQDEALALVERPAFRHIQAHPE</sequence>
<dbReference type="EMBL" id="JACAZI010000042">
    <property type="protein sequence ID" value="KAF7326553.1"/>
    <property type="molecule type" value="Genomic_DNA"/>
</dbReference>
<gene>
    <name evidence="2" type="ORF">MVEN_02608500</name>
</gene>
<feature type="region of interest" description="Disordered" evidence="1">
    <location>
        <begin position="28"/>
        <end position="142"/>
    </location>
</feature>
<evidence type="ECO:0000256" key="1">
    <source>
        <dbReference type="SAM" id="MobiDB-lite"/>
    </source>
</evidence>
<dbReference type="OrthoDB" id="3269691at2759"/>
<organism evidence="2 3">
    <name type="scientific">Mycena venus</name>
    <dbReference type="NCBI Taxonomy" id="2733690"/>
    <lineage>
        <taxon>Eukaryota</taxon>
        <taxon>Fungi</taxon>
        <taxon>Dikarya</taxon>
        <taxon>Basidiomycota</taxon>
        <taxon>Agaricomycotina</taxon>
        <taxon>Agaricomycetes</taxon>
        <taxon>Agaricomycetidae</taxon>
        <taxon>Agaricales</taxon>
        <taxon>Marasmiineae</taxon>
        <taxon>Mycenaceae</taxon>
        <taxon>Mycena</taxon>
    </lineage>
</organism>
<proteinExistence type="predicted"/>
<name>A0A8H6WT35_9AGAR</name>
<dbReference type="Proteomes" id="UP000620124">
    <property type="component" value="Unassembled WGS sequence"/>
</dbReference>
<dbReference type="AlphaFoldDB" id="A0A8H6WT35"/>
<protein>
    <submittedName>
        <fullName evidence="2">Uncharacterized protein</fullName>
    </submittedName>
</protein>
<comment type="caution">
    <text evidence="2">The sequence shown here is derived from an EMBL/GenBank/DDBJ whole genome shotgun (WGS) entry which is preliminary data.</text>
</comment>